<dbReference type="PROSITE" id="PS50088">
    <property type="entry name" value="ANK_REPEAT"/>
    <property type="match status" value="2"/>
</dbReference>
<feature type="repeat" description="ANK" evidence="3">
    <location>
        <begin position="219"/>
        <end position="251"/>
    </location>
</feature>
<keyword evidence="2 3" id="KW-0040">ANK repeat</keyword>
<name>A0A8X7XJB9_POLSE</name>
<evidence type="ECO:0000256" key="2">
    <source>
        <dbReference type="ARBA" id="ARBA00023043"/>
    </source>
</evidence>
<evidence type="ECO:0000313" key="5">
    <source>
        <dbReference type="EMBL" id="KAG2468679.1"/>
    </source>
</evidence>
<organism evidence="5 6">
    <name type="scientific">Polypterus senegalus</name>
    <name type="common">Senegal bichir</name>
    <dbReference type="NCBI Taxonomy" id="55291"/>
    <lineage>
        <taxon>Eukaryota</taxon>
        <taxon>Metazoa</taxon>
        <taxon>Chordata</taxon>
        <taxon>Craniata</taxon>
        <taxon>Vertebrata</taxon>
        <taxon>Euteleostomi</taxon>
        <taxon>Actinopterygii</taxon>
        <taxon>Polypteriformes</taxon>
        <taxon>Polypteridae</taxon>
        <taxon>Polypterus</taxon>
    </lineage>
</organism>
<dbReference type="PROSITE" id="PS50297">
    <property type="entry name" value="ANK_REP_REGION"/>
    <property type="match status" value="2"/>
</dbReference>
<dbReference type="Pfam" id="PF00023">
    <property type="entry name" value="Ank"/>
    <property type="match status" value="1"/>
</dbReference>
<dbReference type="Proteomes" id="UP000886611">
    <property type="component" value="Unassembled WGS sequence"/>
</dbReference>
<dbReference type="Pfam" id="PF12796">
    <property type="entry name" value="Ank_2"/>
    <property type="match status" value="1"/>
</dbReference>
<feature type="non-terminal residue" evidence="5">
    <location>
        <position position="1"/>
    </location>
</feature>
<dbReference type="SUPFAM" id="SSF48403">
    <property type="entry name" value="Ankyrin repeat"/>
    <property type="match status" value="1"/>
</dbReference>
<reference evidence="5 6" key="1">
    <citation type="journal article" date="2021" name="Cell">
        <title>Tracing the genetic footprints of vertebrate landing in non-teleost ray-finned fishes.</title>
        <authorList>
            <person name="Bi X."/>
            <person name="Wang K."/>
            <person name="Yang L."/>
            <person name="Pan H."/>
            <person name="Jiang H."/>
            <person name="Wei Q."/>
            <person name="Fang M."/>
            <person name="Yu H."/>
            <person name="Zhu C."/>
            <person name="Cai Y."/>
            <person name="He Y."/>
            <person name="Gan X."/>
            <person name="Zeng H."/>
            <person name="Yu D."/>
            <person name="Zhu Y."/>
            <person name="Jiang H."/>
            <person name="Qiu Q."/>
            <person name="Yang H."/>
            <person name="Zhang Y.E."/>
            <person name="Wang W."/>
            <person name="Zhu M."/>
            <person name="He S."/>
            <person name="Zhang G."/>
        </authorList>
    </citation>
    <scope>NUCLEOTIDE SEQUENCE [LARGE SCALE GENOMIC DNA]</scope>
    <source>
        <strain evidence="5">Bchr_013</strain>
    </source>
</reference>
<comment type="caution">
    <text evidence="5">The sequence shown here is derived from an EMBL/GenBank/DDBJ whole genome shotgun (WGS) entry which is preliminary data.</text>
</comment>
<dbReference type="Gene3D" id="1.25.40.20">
    <property type="entry name" value="Ankyrin repeat-containing domain"/>
    <property type="match status" value="1"/>
</dbReference>
<dbReference type="InterPro" id="IPR036770">
    <property type="entry name" value="Ankyrin_rpt-contain_sf"/>
</dbReference>
<keyword evidence="6" id="KW-1185">Reference proteome</keyword>
<evidence type="ECO:0000256" key="1">
    <source>
        <dbReference type="ARBA" id="ARBA00022737"/>
    </source>
</evidence>
<proteinExistence type="predicted"/>
<gene>
    <name evidence="5" type="primary">Ankrd33</name>
    <name evidence="5" type="ORF">GTO96_0014196</name>
</gene>
<evidence type="ECO:0000256" key="3">
    <source>
        <dbReference type="PROSITE-ProRule" id="PRU00023"/>
    </source>
</evidence>
<dbReference type="AlphaFoldDB" id="A0A8X7XJB9"/>
<feature type="compositionally biased region" description="Acidic residues" evidence="4">
    <location>
        <begin position="68"/>
        <end position="81"/>
    </location>
</feature>
<feature type="region of interest" description="Disordered" evidence="4">
    <location>
        <begin position="449"/>
        <end position="507"/>
    </location>
</feature>
<dbReference type="PANTHER" id="PTHR24173">
    <property type="entry name" value="ANKYRIN REPEAT CONTAINING"/>
    <property type="match status" value="1"/>
</dbReference>
<feature type="compositionally biased region" description="Basic and acidic residues" evidence="4">
    <location>
        <begin position="56"/>
        <end position="67"/>
    </location>
</feature>
<keyword evidence="1" id="KW-0677">Repeat</keyword>
<dbReference type="PANTHER" id="PTHR24173:SF29">
    <property type="entry name" value="PHOTORECEPTOR ANKYRIN REPEAT PROTEIN"/>
    <property type="match status" value="1"/>
</dbReference>
<sequence length="507" mass="57336">MTKCSVLVSSRTHESLLRLLHFAVAFKSHDWRPQEGATTRGRCCGPSSDLHDLCPPEKSRMTDRNDSNEEWGCEEEEDCAESSETTNWDSDNISILSDDSVYPDYEPEGNKNRVAVDTIYQACAQNDAKALRERLQREVPPEDAMELDVNGRNGLMVACYKGFKDIVTELSRCPFVNVNHQDNDGNTALMIAAQAGHVTIVNYLLNFYTGVDIEKRDIRGFTALMKAAMQGRNECVAALAMAGADINAVDHYRGKTAKEWALLTGRFETLCKLRRLLERPCAEQFCDRYVPEWPDLKSLVEKAMSVRSRGERITEKLRSTFTISFPQDPQDNGVLDHMVRMTTSLASPFVCTACRPLCPSSPPAIGKKRLAVPEIYQMYPGRQVESGTVTHRSPSITFSSSCSDLNMDSRHRGSMISVTSSQGTRGFYPTRILRRNSIFPVGCIPEIKVTRSPEPTPKKEKKKKSKNKNFLEPPKWRYKELKEEKKKAEKELEDKEGKSKKEKKKKK</sequence>
<feature type="region of interest" description="Disordered" evidence="4">
    <location>
        <begin position="56"/>
        <end position="93"/>
    </location>
</feature>
<feature type="compositionally biased region" description="Basic and acidic residues" evidence="4">
    <location>
        <begin position="474"/>
        <end position="499"/>
    </location>
</feature>
<feature type="repeat" description="ANK" evidence="3">
    <location>
        <begin position="184"/>
        <end position="216"/>
    </location>
</feature>
<dbReference type="InterPro" id="IPR002110">
    <property type="entry name" value="Ankyrin_rpt"/>
</dbReference>
<accession>A0A8X7XJB9</accession>
<feature type="non-terminal residue" evidence="5">
    <location>
        <position position="507"/>
    </location>
</feature>
<protein>
    <submittedName>
        <fullName evidence="5">PANKY protein</fullName>
    </submittedName>
</protein>
<dbReference type="SMART" id="SM00248">
    <property type="entry name" value="ANK"/>
    <property type="match status" value="3"/>
</dbReference>
<evidence type="ECO:0000313" key="6">
    <source>
        <dbReference type="Proteomes" id="UP000886611"/>
    </source>
</evidence>
<dbReference type="EMBL" id="JAATIS010000485">
    <property type="protein sequence ID" value="KAG2468679.1"/>
    <property type="molecule type" value="Genomic_DNA"/>
</dbReference>
<evidence type="ECO:0000256" key="4">
    <source>
        <dbReference type="SAM" id="MobiDB-lite"/>
    </source>
</evidence>